<keyword evidence="1" id="KW-0812">Transmembrane</keyword>
<reference evidence="2 3" key="1">
    <citation type="submission" date="2016-01" db="EMBL/GenBank/DDBJ databases">
        <authorList>
            <person name="Oliw E.H."/>
        </authorList>
    </citation>
    <scope>NUCLEOTIDE SEQUENCE [LARGE SCALE GENOMIC DNA]</scope>
    <source>
        <strain evidence="2 3">Kerr 14</strain>
    </source>
</reference>
<feature type="transmembrane region" description="Helical" evidence="1">
    <location>
        <begin position="255"/>
        <end position="278"/>
    </location>
</feature>
<proteinExistence type="predicted"/>
<organism evidence="2 3">
    <name type="scientific">Agrobacterium tumefaciens str. Kerr 14</name>
    <dbReference type="NCBI Taxonomy" id="1183424"/>
    <lineage>
        <taxon>Bacteria</taxon>
        <taxon>Pseudomonadati</taxon>
        <taxon>Pseudomonadota</taxon>
        <taxon>Alphaproteobacteria</taxon>
        <taxon>Hyphomicrobiales</taxon>
        <taxon>Rhizobiaceae</taxon>
        <taxon>Rhizobium/Agrobacterium group</taxon>
        <taxon>Agrobacterium</taxon>
        <taxon>Agrobacterium tumefaciens complex</taxon>
    </lineage>
</organism>
<accession>A0A1S7R9L0</accession>
<evidence type="ECO:0000313" key="3">
    <source>
        <dbReference type="Proteomes" id="UP000191897"/>
    </source>
</evidence>
<dbReference type="EMBL" id="FBWC01000022">
    <property type="protein sequence ID" value="CUX49192.1"/>
    <property type="molecule type" value="Genomic_DNA"/>
</dbReference>
<keyword evidence="1" id="KW-1133">Transmembrane helix</keyword>
<evidence type="ECO:0008006" key="4">
    <source>
        <dbReference type="Google" id="ProtNLM"/>
    </source>
</evidence>
<protein>
    <recommendedName>
        <fullName evidence="4">Glycosyltransferase RgtA/B/C/D-like domain-containing protein</fullName>
    </recommendedName>
</protein>
<feature type="transmembrane region" description="Helical" evidence="1">
    <location>
        <begin position="143"/>
        <end position="161"/>
    </location>
</feature>
<feature type="transmembrane region" description="Helical" evidence="1">
    <location>
        <begin position="328"/>
        <end position="346"/>
    </location>
</feature>
<dbReference type="Proteomes" id="UP000191897">
    <property type="component" value="Unassembled WGS sequence"/>
</dbReference>
<evidence type="ECO:0000313" key="2">
    <source>
        <dbReference type="EMBL" id="CUX49192.1"/>
    </source>
</evidence>
<feature type="transmembrane region" description="Helical" evidence="1">
    <location>
        <begin position="410"/>
        <end position="430"/>
    </location>
</feature>
<feature type="transmembrane region" description="Helical" evidence="1">
    <location>
        <begin position="173"/>
        <end position="192"/>
    </location>
</feature>
<feature type="transmembrane region" description="Helical" evidence="1">
    <location>
        <begin position="29"/>
        <end position="49"/>
    </location>
</feature>
<keyword evidence="1" id="KW-0472">Membrane</keyword>
<feature type="transmembrane region" description="Helical" evidence="1">
    <location>
        <begin position="358"/>
        <end position="378"/>
    </location>
</feature>
<dbReference type="AlphaFoldDB" id="A0A1S7R9L0"/>
<evidence type="ECO:0000256" key="1">
    <source>
        <dbReference type="SAM" id="Phobius"/>
    </source>
</evidence>
<dbReference type="RefSeq" id="WP_143242747.1">
    <property type="nucleotide sequence ID" value="NZ_LT009731.1"/>
</dbReference>
<feature type="transmembrane region" description="Helical" evidence="1">
    <location>
        <begin position="212"/>
        <end position="243"/>
    </location>
</feature>
<gene>
    <name evidence="2" type="ORF">AGR4C_Lc120167</name>
</gene>
<feature type="transmembrane region" description="Helical" evidence="1">
    <location>
        <begin position="384"/>
        <end position="403"/>
    </location>
</feature>
<name>A0A1S7R9L0_AGRTU</name>
<sequence>MQKVVKTLTMSINGSLKNLKYFSSGFSKAFWVSSISVGFALLLMFYFLAGEGRGNLAWHVRPAAHFGITDVLQNHNIEPLYIGPGNVGWDGQFYFAIANDLKMGADTASHMDVAATYRYQRIGLPLAANAVALLSFQKWVTPLVYWGTNLILLFWGTFALASILRRVGLSPTWALFWSLSAGVQVTVLSGLPDAAGDAFFLIAIDCLLRGRFPLYSVAIIMAVLSRESFVFAAAGIFLAYAYLHRAQLKSLILPLYTKLFLLALPGIVFAAWQLSIYLRFGKFPSQEPGVAGAIVSKPFVAWYEALQRAVSDGSAFFAGSLANSQVPLAPTFFLLLVSFAASLYLLRNKHGAMSANSALIGAAFLPLPLLATTFGPIVTIHWTGYLKATAILLVPVMLALSTLNARHLRTLGVALTCFVLLQMPGLWSWAGTNGAANEYSSEEIFWGNKESSFQTESACLSDYKSKITLLRFQNFDVTNFYRAVIGLPPRYLVDLEVENLGAEAWLHTQGKGSVNLAGRWIDEKSGQEIARTRLAVIGGQLAPLERRKLHLIIEGARPSAGAKLILSMVQEGCGWFYEAGDSGFIDMGRFR</sequence>